<dbReference type="Pfam" id="PF02230">
    <property type="entry name" value="Abhydrolase_2"/>
    <property type="match status" value="1"/>
</dbReference>
<dbReference type="Gene3D" id="3.40.50.1820">
    <property type="entry name" value="alpha/beta hydrolase"/>
    <property type="match status" value="1"/>
</dbReference>
<dbReference type="PANTHER" id="PTHR10655:SF17">
    <property type="entry name" value="LYSOPHOSPHOLIPASE-LIKE PROTEIN 1"/>
    <property type="match status" value="1"/>
</dbReference>
<evidence type="ECO:0000259" key="3">
    <source>
        <dbReference type="Pfam" id="PF02230"/>
    </source>
</evidence>
<comment type="caution">
    <text evidence="4">The sequence shown here is derived from an EMBL/GenBank/DDBJ whole genome shotgun (WGS) entry which is preliminary data.</text>
</comment>
<dbReference type="InterPro" id="IPR003140">
    <property type="entry name" value="PLipase/COase/thioEstase"/>
</dbReference>
<dbReference type="RefSeq" id="WP_425344706.1">
    <property type="nucleotide sequence ID" value="NZ_JBGUBD010000003.1"/>
</dbReference>
<dbReference type="InterPro" id="IPR029058">
    <property type="entry name" value="AB_hydrolase_fold"/>
</dbReference>
<proteinExistence type="inferred from homology"/>
<evidence type="ECO:0000313" key="5">
    <source>
        <dbReference type="Proteomes" id="UP001575105"/>
    </source>
</evidence>
<feature type="domain" description="Phospholipase/carboxylesterase/thioesterase" evidence="3">
    <location>
        <begin position="17"/>
        <end position="209"/>
    </location>
</feature>
<dbReference type="EMBL" id="JBGUBD010000003">
    <property type="protein sequence ID" value="MFA9477781.1"/>
    <property type="molecule type" value="Genomic_DNA"/>
</dbReference>
<dbReference type="GO" id="GO:0016787">
    <property type="term" value="F:hydrolase activity"/>
    <property type="evidence" value="ECO:0007669"/>
    <property type="project" value="UniProtKB-KW"/>
</dbReference>
<dbReference type="InterPro" id="IPR050565">
    <property type="entry name" value="LYPA1-2/EST-like"/>
</dbReference>
<organism evidence="4 5">
    <name type="scientific">Natronomicrosphaera hydrolytica</name>
    <dbReference type="NCBI Taxonomy" id="3242702"/>
    <lineage>
        <taxon>Bacteria</taxon>
        <taxon>Pseudomonadati</taxon>
        <taxon>Planctomycetota</taxon>
        <taxon>Phycisphaerae</taxon>
        <taxon>Phycisphaerales</taxon>
        <taxon>Phycisphaeraceae</taxon>
        <taxon>Natronomicrosphaera</taxon>
    </lineage>
</organism>
<dbReference type="Proteomes" id="UP001575105">
    <property type="component" value="Unassembled WGS sequence"/>
</dbReference>
<comment type="similarity">
    <text evidence="1">Belongs to the AB hydrolase superfamily. AB hydrolase 2 family.</text>
</comment>
<gene>
    <name evidence="4" type="ORF">ACERK3_05675</name>
</gene>
<accession>A0ABV4U2G9</accession>
<keyword evidence="5" id="KW-1185">Reference proteome</keyword>
<name>A0ABV4U2G9_9BACT</name>
<evidence type="ECO:0000256" key="2">
    <source>
        <dbReference type="ARBA" id="ARBA00022801"/>
    </source>
</evidence>
<keyword evidence="2 4" id="KW-0378">Hydrolase</keyword>
<evidence type="ECO:0000313" key="4">
    <source>
        <dbReference type="EMBL" id="MFA9477781.1"/>
    </source>
</evidence>
<reference evidence="4 5" key="1">
    <citation type="submission" date="2024-08" db="EMBL/GenBank/DDBJ databases">
        <title>Whole-genome sequencing of halo(alkali)philic microorganisms from hypersaline lakes.</title>
        <authorList>
            <person name="Sorokin D.Y."/>
            <person name="Merkel A.Y."/>
            <person name="Messina E."/>
            <person name="Yakimov M."/>
        </authorList>
    </citation>
    <scope>NUCLEOTIDE SEQUENCE [LARGE SCALE GENOMIC DNA]</scope>
    <source>
        <strain evidence="4 5">AB-hyl4</strain>
    </source>
</reference>
<protein>
    <submittedName>
        <fullName evidence="4">Alpha/beta hydrolase</fullName>
    </submittedName>
</protein>
<dbReference type="PANTHER" id="PTHR10655">
    <property type="entry name" value="LYSOPHOSPHOLIPASE-RELATED"/>
    <property type="match status" value="1"/>
</dbReference>
<dbReference type="SUPFAM" id="SSF53474">
    <property type="entry name" value="alpha/beta-Hydrolases"/>
    <property type="match status" value="1"/>
</dbReference>
<sequence length="218" mass="23504">MHPHADQPMLTAGPSPENADATLVLVHGRGADAQSILALHRTLDLSNLAGLAPQAANHTWYPNPFLAEIETNQPYLDSALKRLAEIVDDLLSRGVPSHRIALLGFSQGACLTSEFIARHPRRYGAVMALTGGLIGPPGTSRDYAGSLESTPVFLGCNDPDAHIPFERVRETEAVLSRMGAVVEVRRYPGLPHTVNDDELRVCRAMLEKVLAGDEEATS</sequence>
<evidence type="ECO:0000256" key="1">
    <source>
        <dbReference type="ARBA" id="ARBA00006499"/>
    </source>
</evidence>